<dbReference type="CDD" id="cd05301">
    <property type="entry name" value="GDH"/>
    <property type="match status" value="1"/>
</dbReference>
<comment type="similarity">
    <text evidence="1 3">Belongs to the D-isomer specific 2-hydroxyacid dehydrogenase family.</text>
</comment>
<feature type="domain" description="D-isomer specific 2-hydroxyacid dehydrogenase NAD-binding" evidence="5">
    <location>
        <begin position="111"/>
        <end position="289"/>
    </location>
</feature>
<dbReference type="InterPro" id="IPR036291">
    <property type="entry name" value="NAD(P)-bd_dom_sf"/>
</dbReference>
<keyword evidence="7" id="KW-1185">Reference proteome</keyword>
<gene>
    <name evidence="6" type="ORF">SAMN04487936_10256</name>
</gene>
<feature type="domain" description="D-isomer specific 2-hydroxyacid dehydrogenase catalytic" evidence="4">
    <location>
        <begin position="6"/>
        <end position="320"/>
    </location>
</feature>
<dbReference type="RefSeq" id="WP_075035175.1">
    <property type="nucleotide sequence ID" value="NZ_FOSB01000002.1"/>
</dbReference>
<evidence type="ECO:0000259" key="5">
    <source>
        <dbReference type="Pfam" id="PF02826"/>
    </source>
</evidence>
<dbReference type="GO" id="GO:0016618">
    <property type="term" value="F:hydroxypyruvate reductase [NAD(P)H] activity"/>
    <property type="evidence" value="ECO:0007669"/>
    <property type="project" value="TreeGrafter"/>
</dbReference>
<dbReference type="InterPro" id="IPR006139">
    <property type="entry name" value="D-isomer_2_OHA_DH_cat_dom"/>
</dbReference>
<protein>
    <submittedName>
        <fullName evidence="6">Glyoxylate reductase</fullName>
    </submittedName>
</protein>
<dbReference type="GO" id="GO:0030267">
    <property type="term" value="F:glyoxylate reductase (NADPH) activity"/>
    <property type="evidence" value="ECO:0007669"/>
    <property type="project" value="TreeGrafter"/>
</dbReference>
<evidence type="ECO:0000256" key="3">
    <source>
        <dbReference type="RuleBase" id="RU003719"/>
    </source>
</evidence>
<dbReference type="PROSITE" id="PS00065">
    <property type="entry name" value="D_2_HYDROXYACID_DH_1"/>
    <property type="match status" value="1"/>
</dbReference>
<dbReference type="PANTHER" id="PTHR10996:SF283">
    <property type="entry name" value="GLYOXYLATE_HYDROXYPYRUVATE REDUCTASE B"/>
    <property type="match status" value="1"/>
</dbReference>
<dbReference type="AlphaFoldDB" id="A0A1I3R473"/>
<proteinExistence type="inferred from homology"/>
<dbReference type="Pfam" id="PF00389">
    <property type="entry name" value="2-Hacid_dh"/>
    <property type="match status" value="1"/>
</dbReference>
<organism evidence="6 7">
    <name type="scientific">Halobacillus dabanensis</name>
    <dbReference type="NCBI Taxonomy" id="240302"/>
    <lineage>
        <taxon>Bacteria</taxon>
        <taxon>Bacillati</taxon>
        <taxon>Bacillota</taxon>
        <taxon>Bacilli</taxon>
        <taxon>Bacillales</taxon>
        <taxon>Bacillaceae</taxon>
        <taxon>Halobacillus</taxon>
    </lineage>
</organism>
<name>A0A1I3R473_HALDA</name>
<dbReference type="SUPFAM" id="SSF51735">
    <property type="entry name" value="NAD(P)-binding Rossmann-fold domains"/>
    <property type="match status" value="1"/>
</dbReference>
<sequence length="321" mass="36035">MDKPKIFITRRLPEEVIDPYKSKFDIEMWPEEQEPVTRDVLLQKSSTCEGLLTMLGDKVDEELIQQSKNLSIVANMAVGYDNVDVPLAEKHKIAVTNTPDVLTETTADLAFSLLMATARRLLEANQFIKENNWNHWAPLMLVGSDIHHKTIGIVGMGRIGEAVARRAKGFNMNVLYHNRSRKPEAEEEIGAEFVSFDTLLEQADYVVCLTPLTDETKYLFNKEAFRKMKDTAFFINVSRGATMDETALQEAIVDKEIAGAGLDVFENEPIDAAHPLLGLPEVICSPHIGSATKETRYKMMCMSLDNLVHHFEGKPLISPVT</sequence>
<dbReference type="GO" id="GO:0051287">
    <property type="term" value="F:NAD binding"/>
    <property type="evidence" value="ECO:0007669"/>
    <property type="project" value="InterPro"/>
</dbReference>
<evidence type="ECO:0000259" key="4">
    <source>
        <dbReference type="Pfam" id="PF00389"/>
    </source>
</evidence>
<evidence type="ECO:0000313" key="7">
    <source>
        <dbReference type="Proteomes" id="UP000183557"/>
    </source>
</evidence>
<dbReference type="FunFam" id="3.40.50.720:FF:000462">
    <property type="entry name" value="Glyoxylate reductase (NADP+)"/>
    <property type="match status" value="1"/>
</dbReference>
<dbReference type="OrthoDB" id="9805416at2"/>
<dbReference type="InterPro" id="IPR006140">
    <property type="entry name" value="D-isomer_DH_NAD-bd"/>
</dbReference>
<evidence type="ECO:0000256" key="2">
    <source>
        <dbReference type="ARBA" id="ARBA00023002"/>
    </source>
</evidence>
<dbReference type="PANTHER" id="PTHR10996">
    <property type="entry name" value="2-HYDROXYACID DEHYDROGENASE-RELATED"/>
    <property type="match status" value="1"/>
</dbReference>
<keyword evidence="2 3" id="KW-0560">Oxidoreductase</keyword>
<dbReference type="InterPro" id="IPR050223">
    <property type="entry name" value="D-isomer_2-hydroxyacid_DH"/>
</dbReference>
<evidence type="ECO:0000256" key="1">
    <source>
        <dbReference type="ARBA" id="ARBA00005854"/>
    </source>
</evidence>
<dbReference type="Gene3D" id="3.40.50.720">
    <property type="entry name" value="NAD(P)-binding Rossmann-like Domain"/>
    <property type="match status" value="2"/>
</dbReference>
<accession>A0A1I3R473</accession>
<dbReference type="InterPro" id="IPR029752">
    <property type="entry name" value="D-isomer_DH_CS1"/>
</dbReference>
<dbReference type="EMBL" id="FOSB01000002">
    <property type="protein sequence ID" value="SFJ40552.1"/>
    <property type="molecule type" value="Genomic_DNA"/>
</dbReference>
<dbReference type="Pfam" id="PF02826">
    <property type="entry name" value="2-Hacid_dh_C"/>
    <property type="match status" value="1"/>
</dbReference>
<dbReference type="SUPFAM" id="SSF52283">
    <property type="entry name" value="Formate/glycerate dehydrogenase catalytic domain-like"/>
    <property type="match status" value="1"/>
</dbReference>
<reference evidence="7" key="1">
    <citation type="submission" date="2016-10" db="EMBL/GenBank/DDBJ databases">
        <authorList>
            <person name="Varghese N."/>
            <person name="Submissions S."/>
        </authorList>
    </citation>
    <scope>NUCLEOTIDE SEQUENCE [LARGE SCALE GENOMIC DNA]</scope>
    <source>
        <strain evidence="7">CGMCC 1.3704</strain>
    </source>
</reference>
<dbReference type="GO" id="GO:0005829">
    <property type="term" value="C:cytosol"/>
    <property type="evidence" value="ECO:0007669"/>
    <property type="project" value="TreeGrafter"/>
</dbReference>
<dbReference type="Proteomes" id="UP000183557">
    <property type="component" value="Unassembled WGS sequence"/>
</dbReference>
<evidence type="ECO:0000313" key="6">
    <source>
        <dbReference type="EMBL" id="SFJ40552.1"/>
    </source>
</evidence>